<feature type="disulfide bond" evidence="6">
    <location>
        <begin position="51"/>
        <end position="89"/>
    </location>
</feature>
<evidence type="ECO:0000256" key="7">
    <source>
        <dbReference type="SAM" id="SignalP"/>
    </source>
</evidence>
<reference evidence="9 10" key="1">
    <citation type="submission" date="2024-11" db="EMBL/GenBank/DDBJ databases">
        <title>Chromosome-level genome assembly of the freshwater bivalve Anodonta woodiana.</title>
        <authorList>
            <person name="Chen X."/>
        </authorList>
    </citation>
    <scope>NUCLEOTIDE SEQUENCE [LARGE SCALE GENOMIC DNA]</scope>
    <source>
        <strain evidence="9">MN2024</strain>
        <tissue evidence="9">Gills</tissue>
    </source>
</reference>
<dbReference type="Pfam" id="PF00090">
    <property type="entry name" value="TSP_1"/>
    <property type="match status" value="1"/>
</dbReference>
<dbReference type="InterPro" id="IPR036383">
    <property type="entry name" value="TSP1_rpt_sf"/>
</dbReference>
<comment type="subcellular location">
    <subcellularLocation>
        <location evidence="1">Secreted</location>
    </subcellularLocation>
</comment>
<feature type="chain" id="PRO_5044868442" description="PLAC domain-containing protein" evidence="7">
    <location>
        <begin position="25"/>
        <end position="818"/>
    </location>
</feature>
<evidence type="ECO:0000256" key="1">
    <source>
        <dbReference type="ARBA" id="ARBA00004613"/>
    </source>
</evidence>
<dbReference type="InterPro" id="IPR010909">
    <property type="entry name" value="PLAC"/>
</dbReference>
<evidence type="ECO:0000256" key="3">
    <source>
        <dbReference type="ARBA" id="ARBA00022729"/>
    </source>
</evidence>
<evidence type="ECO:0000256" key="6">
    <source>
        <dbReference type="PIRSR" id="PIRSR613273-3"/>
    </source>
</evidence>
<dbReference type="PROSITE" id="PS50900">
    <property type="entry name" value="PLAC"/>
    <property type="match status" value="1"/>
</dbReference>
<dbReference type="AlphaFoldDB" id="A0ABD3VXU2"/>
<proteinExistence type="predicted"/>
<protein>
    <recommendedName>
        <fullName evidence="8">PLAC domain-containing protein</fullName>
    </recommendedName>
</protein>
<name>A0ABD3VXU2_SINWO</name>
<keyword evidence="3 7" id="KW-0732">Signal</keyword>
<feature type="signal peptide" evidence="7">
    <location>
        <begin position="1"/>
        <end position="24"/>
    </location>
</feature>
<evidence type="ECO:0000313" key="10">
    <source>
        <dbReference type="Proteomes" id="UP001634394"/>
    </source>
</evidence>
<sequence>MEQRILSVLVVLTGTLLHPTSVLTEGSRVEHGEHHERWDRWTEWSPCTAKCGTGISVRSRACRSLIDGSIAEGCHGISKETKLCTADPCTVDEAVEACRSLDLQLFSGRRYRWEPYIHPTNKCELACRAVGYGFYKGLEKSKTDGSPCDTDERYVCVNGACKTYGCDKIIDSNATADMCGICKGDNSTCRIISKVYTDKSDKSGYSKITTIPAGVRHINITEVKPSRNYLALNEVGGSFRLNTDWRLSRRGNHSGAGTSFIYGEQLDTWCPGECITAEGPTTSPMELIVLFYTQNEGVAISYSLPISMEDELNLGQDAETVPEVDDAIRHHRRHQNRRPIHSHDFTFMKSQSYRDRITNVNGNSYDIRPEVAEGKTNVRSPIIVEDAFENDPYATNNAKNSNSSALFNNNHIDSVSGSVIAEGDFNAAGLSENVTIAPPLVTNGSEYEKRESSTDATKNVLPEDMYSRDNVVGSPYSWRMAGYTDCSVTCGEGKRTSILQCIATAKNKVVEDSYCRNLIKPRDEVLSCIPRLCPASWKTDPWGKCNVTCGLGYRLRNVVCLSSGGATLDDRECNSLKPETSETCDMGSCITGWFFTEWEKTCPFECGNGIQTRKVHCIGKARNTVDTDSCSIQGMPSSERTCQVDKPCHVGGTWFTGPWGQCNSTCGQAYQMRTVVCIRKREDGSPSSVVTDNQCKSEDKPPTYMSCDVEPCQPEWYMTEWSKCSVTCGAGQKTRGVRCLNANMTSSAGCSPNTKPVETESCQVDRECSSSDEGTLAKEDKDCNDTFARCDMVIRANLCRYRYYAKICCTSCSEAAKY</sequence>
<comment type="caution">
    <text evidence="9">The sequence shown here is derived from an EMBL/GenBank/DDBJ whole genome shotgun (WGS) entry which is preliminary data.</text>
</comment>
<organism evidence="9 10">
    <name type="scientific">Sinanodonta woodiana</name>
    <name type="common">Chinese pond mussel</name>
    <name type="synonym">Anodonta woodiana</name>
    <dbReference type="NCBI Taxonomy" id="1069815"/>
    <lineage>
        <taxon>Eukaryota</taxon>
        <taxon>Metazoa</taxon>
        <taxon>Spiralia</taxon>
        <taxon>Lophotrochozoa</taxon>
        <taxon>Mollusca</taxon>
        <taxon>Bivalvia</taxon>
        <taxon>Autobranchia</taxon>
        <taxon>Heteroconchia</taxon>
        <taxon>Palaeoheterodonta</taxon>
        <taxon>Unionida</taxon>
        <taxon>Unionoidea</taxon>
        <taxon>Unionidae</taxon>
        <taxon>Unioninae</taxon>
        <taxon>Sinanodonta</taxon>
    </lineage>
</organism>
<feature type="disulfide bond" evidence="6">
    <location>
        <begin position="47"/>
        <end position="84"/>
    </location>
</feature>
<dbReference type="PANTHER" id="PTHR13723:SF316">
    <property type="entry name" value="LONELY HEART, ISOFORM A"/>
    <property type="match status" value="1"/>
</dbReference>
<feature type="domain" description="PLAC" evidence="8">
    <location>
        <begin position="779"/>
        <end position="816"/>
    </location>
</feature>
<dbReference type="InterPro" id="IPR050439">
    <property type="entry name" value="ADAMTS_ADAMTS-like"/>
</dbReference>
<dbReference type="PANTHER" id="PTHR13723">
    <property type="entry name" value="ADAMTS A DISINTEGRIN AND METALLOPROTEASE WITH THROMBOSPONDIN MOTIFS PROTEASE"/>
    <property type="match status" value="1"/>
</dbReference>
<dbReference type="InterPro" id="IPR000884">
    <property type="entry name" value="TSP1_rpt"/>
</dbReference>
<dbReference type="PROSITE" id="PS50092">
    <property type="entry name" value="TSP1"/>
    <property type="match status" value="5"/>
</dbReference>
<dbReference type="EMBL" id="JBJQND010000009">
    <property type="protein sequence ID" value="KAL3866429.1"/>
    <property type="molecule type" value="Genomic_DNA"/>
</dbReference>
<dbReference type="Proteomes" id="UP001634394">
    <property type="component" value="Unassembled WGS sequence"/>
</dbReference>
<dbReference type="Pfam" id="PF19030">
    <property type="entry name" value="TSP1_ADAMTS"/>
    <property type="match status" value="5"/>
</dbReference>
<keyword evidence="2" id="KW-0964">Secreted</keyword>
<evidence type="ECO:0000259" key="8">
    <source>
        <dbReference type="PROSITE" id="PS50900"/>
    </source>
</evidence>
<dbReference type="InterPro" id="IPR013273">
    <property type="entry name" value="ADAMTS/ADAMTS-like"/>
</dbReference>
<dbReference type="SUPFAM" id="SSF82895">
    <property type="entry name" value="TSP-1 type 1 repeat"/>
    <property type="match status" value="5"/>
</dbReference>
<dbReference type="InterPro" id="IPR045371">
    <property type="entry name" value="ADAMTS_CR_3"/>
</dbReference>
<dbReference type="InterPro" id="IPR010294">
    <property type="entry name" value="ADAMTS_spacer1"/>
</dbReference>
<dbReference type="Gene3D" id="2.20.100.10">
    <property type="entry name" value="Thrombospondin type-1 (TSP1) repeat"/>
    <property type="match status" value="6"/>
</dbReference>
<keyword evidence="10" id="KW-1185">Reference proteome</keyword>
<keyword evidence="5 6" id="KW-1015">Disulfide bond</keyword>
<dbReference type="GO" id="GO:0005576">
    <property type="term" value="C:extracellular region"/>
    <property type="evidence" value="ECO:0007669"/>
    <property type="project" value="UniProtKB-SubCell"/>
</dbReference>
<dbReference type="FunFam" id="2.20.100.10:FF:000005">
    <property type="entry name" value="ADAM metallopeptidase with thrombospondin type 1 motif 9"/>
    <property type="match status" value="3"/>
</dbReference>
<dbReference type="PRINTS" id="PR01857">
    <property type="entry name" value="ADAMTSFAMILY"/>
</dbReference>
<evidence type="ECO:0000256" key="4">
    <source>
        <dbReference type="ARBA" id="ARBA00022737"/>
    </source>
</evidence>
<evidence type="ECO:0000256" key="2">
    <source>
        <dbReference type="ARBA" id="ARBA00022525"/>
    </source>
</evidence>
<dbReference type="Gene3D" id="2.60.120.830">
    <property type="match status" value="1"/>
</dbReference>
<gene>
    <name evidence="9" type="ORF">ACJMK2_043726</name>
</gene>
<dbReference type="SMART" id="SM00209">
    <property type="entry name" value="TSP1"/>
    <property type="match status" value="6"/>
</dbReference>
<dbReference type="Pfam" id="PF08686">
    <property type="entry name" value="PLAC"/>
    <property type="match status" value="1"/>
</dbReference>
<feature type="disulfide bond" evidence="6">
    <location>
        <begin position="62"/>
        <end position="74"/>
    </location>
</feature>
<evidence type="ECO:0000313" key="9">
    <source>
        <dbReference type="EMBL" id="KAL3866429.1"/>
    </source>
</evidence>
<dbReference type="Pfam" id="PF19236">
    <property type="entry name" value="ADAMTS_CR_3"/>
    <property type="match status" value="1"/>
</dbReference>
<keyword evidence="4" id="KW-0677">Repeat</keyword>
<evidence type="ECO:0000256" key="5">
    <source>
        <dbReference type="ARBA" id="ARBA00023157"/>
    </source>
</evidence>
<dbReference type="Pfam" id="PF05986">
    <property type="entry name" value="ADAMTS_spacer1"/>
    <property type="match status" value="1"/>
</dbReference>
<accession>A0ABD3VXU2</accession>